<accession>A0A8H6SH39</accession>
<dbReference type="OrthoDB" id="3024072at2759"/>
<evidence type="ECO:0008006" key="3">
    <source>
        <dbReference type="Google" id="ProtNLM"/>
    </source>
</evidence>
<evidence type="ECO:0000313" key="2">
    <source>
        <dbReference type="Proteomes" id="UP000636479"/>
    </source>
</evidence>
<keyword evidence="2" id="KW-1185">Reference proteome</keyword>
<comment type="caution">
    <text evidence="1">The sequence shown here is derived from an EMBL/GenBank/DDBJ whole genome shotgun (WGS) entry which is preliminary data.</text>
</comment>
<dbReference type="EMBL" id="JACAZF010000007">
    <property type="protein sequence ID" value="KAF7299458.1"/>
    <property type="molecule type" value="Genomic_DNA"/>
</dbReference>
<dbReference type="Proteomes" id="UP000636479">
    <property type="component" value="Unassembled WGS sequence"/>
</dbReference>
<name>A0A8H6SH39_9AGAR</name>
<dbReference type="RefSeq" id="XP_037218846.1">
    <property type="nucleotide sequence ID" value="XM_037365604.1"/>
</dbReference>
<sequence length="500" mass="56569">MEDSTMNDFYTILAESAAPGFERQARSLLVEEEAKLARIESQLKMLLWTRDRQRARIAALKYVVSPVRMLPADVLLVIFKQAFWLGLGSFEPPSRLVLRLASVCAYWRQLVISSPRLWAWAMKLNVSNISPWYTEVTKTVFQRSSPHPLSITMTCRDHKKPVSATVVKTVLSFAHRWSRINVNFDLTPFLNAAPRPTLLEHLTFAKLALSQGAKGKESDIFLHAPKLFDLSISIGRLAKLPLPWSQLTKLELTTYRPFTSSEFLATIEQCTSVSDLQVDSDGWEQGDDISIPPHFVSLPRLRNLNLRMSGNLDPFFAHFTFPALSKLDVYLDWSVSFENSLRGPFSAFLGRCTALEELEIFGSEMNSETLDDILLNIPSVVDLQLICCFACVDNAFFERLTYREMDANPPAPRLEAINLENVGDCYDEDVVVAMVRSRWWKDEVYNALPTPPGVARWKNISISANDTDGAELSDEFKAVMQDICAEGLNFDVYTYTRPSG</sequence>
<dbReference type="SUPFAM" id="SSF52047">
    <property type="entry name" value="RNI-like"/>
    <property type="match status" value="1"/>
</dbReference>
<dbReference type="AlphaFoldDB" id="A0A8H6SH39"/>
<dbReference type="InterPro" id="IPR032675">
    <property type="entry name" value="LRR_dom_sf"/>
</dbReference>
<dbReference type="Gene3D" id="3.80.10.10">
    <property type="entry name" value="Ribonuclease Inhibitor"/>
    <property type="match status" value="1"/>
</dbReference>
<dbReference type="GeneID" id="59348120"/>
<dbReference type="Gene3D" id="1.20.1280.50">
    <property type="match status" value="1"/>
</dbReference>
<proteinExistence type="predicted"/>
<reference evidence="1" key="1">
    <citation type="submission" date="2020-05" db="EMBL/GenBank/DDBJ databases">
        <title>Mycena genomes resolve the evolution of fungal bioluminescence.</title>
        <authorList>
            <person name="Tsai I.J."/>
        </authorList>
    </citation>
    <scope>NUCLEOTIDE SEQUENCE</scope>
    <source>
        <strain evidence="1">171206Taipei</strain>
    </source>
</reference>
<protein>
    <recommendedName>
        <fullName evidence="3">F-box domain-containing protein</fullName>
    </recommendedName>
</protein>
<evidence type="ECO:0000313" key="1">
    <source>
        <dbReference type="EMBL" id="KAF7299458.1"/>
    </source>
</evidence>
<gene>
    <name evidence="1" type="ORF">MIND_00895700</name>
</gene>
<organism evidence="1 2">
    <name type="scientific">Mycena indigotica</name>
    <dbReference type="NCBI Taxonomy" id="2126181"/>
    <lineage>
        <taxon>Eukaryota</taxon>
        <taxon>Fungi</taxon>
        <taxon>Dikarya</taxon>
        <taxon>Basidiomycota</taxon>
        <taxon>Agaricomycotina</taxon>
        <taxon>Agaricomycetes</taxon>
        <taxon>Agaricomycetidae</taxon>
        <taxon>Agaricales</taxon>
        <taxon>Marasmiineae</taxon>
        <taxon>Mycenaceae</taxon>
        <taxon>Mycena</taxon>
    </lineage>
</organism>